<protein>
    <submittedName>
        <fullName evidence="1">Uncharacterized protein</fullName>
    </submittedName>
</protein>
<comment type="caution">
    <text evidence="1">The sequence shown here is derived from an EMBL/GenBank/DDBJ whole genome shotgun (WGS) entry which is preliminary data.</text>
</comment>
<gene>
    <name evidence="1" type="ORF">A2812_01385</name>
</gene>
<evidence type="ECO:0000313" key="1">
    <source>
        <dbReference type="EMBL" id="OGZ65027.1"/>
    </source>
</evidence>
<dbReference type="AlphaFoldDB" id="A0A1G2HRC8"/>
<name>A0A1G2HRC8_9BACT</name>
<organism evidence="1 2">
    <name type="scientific">Candidatus Staskawiczbacteria bacterium RIFCSPHIGHO2_01_FULL_36_16</name>
    <dbReference type="NCBI Taxonomy" id="1802200"/>
    <lineage>
        <taxon>Bacteria</taxon>
        <taxon>Candidatus Staskawicziibacteriota</taxon>
    </lineage>
</organism>
<accession>A0A1G2HRC8</accession>
<dbReference type="EMBL" id="MHOM01000015">
    <property type="protein sequence ID" value="OGZ65027.1"/>
    <property type="molecule type" value="Genomic_DNA"/>
</dbReference>
<dbReference type="Proteomes" id="UP000177190">
    <property type="component" value="Unassembled WGS sequence"/>
</dbReference>
<evidence type="ECO:0000313" key="2">
    <source>
        <dbReference type="Proteomes" id="UP000177190"/>
    </source>
</evidence>
<sequence>MLDDKDIQKLMEVLATKDDVKEIKEDLNGLREMVQSLVIAVDNLVKAVSDLSQEYTMISSKVDRHEKWLHQVAEKLGIKLEY</sequence>
<reference evidence="1 2" key="1">
    <citation type="journal article" date="2016" name="Nat. Commun.">
        <title>Thousands of microbial genomes shed light on interconnected biogeochemical processes in an aquifer system.</title>
        <authorList>
            <person name="Anantharaman K."/>
            <person name="Brown C.T."/>
            <person name="Hug L.A."/>
            <person name="Sharon I."/>
            <person name="Castelle C.J."/>
            <person name="Probst A.J."/>
            <person name="Thomas B.C."/>
            <person name="Singh A."/>
            <person name="Wilkins M.J."/>
            <person name="Karaoz U."/>
            <person name="Brodie E.L."/>
            <person name="Williams K.H."/>
            <person name="Hubbard S.S."/>
            <person name="Banfield J.F."/>
        </authorList>
    </citation>
    <scope>NUCLEOTIDE SEQUENCE [LARGE SCALE GENOMIC DNA]</scope>
</reference>
<proteinExistence type="predicted"/>
<dbReference type="STRING" id="1802200.A2812_01385"/>